<dbReference type="EMBL" id="BLKM01005671">
    <property type="protein sequence ID" value="GFG35093.1"/>
    <property type="molecule type" value="Genomic_DNA"/>
</dbReference>
<organism evidence="2 3">
    <name type="scientific">Coptotermes formosanus</name>
    <name type="common">Formosan subterranean termite</name>
    <dbReference type="NCBI Taxonomy" id="36987"/>
    <lineage>
        <taxon>Eukaryota</taxon>
        <taxon>Metazoa</taxon>
        <taxon>Ecdysozoa</taxon>
        <taxon>Arthropoda</taxon>
        <taxon>Hexapoda</taxon>
        <taxon>Insecta</taxon>
        <taxon>Pterygota</taxon>
        <taxon>Neoptera</taxon>
        <taxon>Polyneoptera</taxon>
        <taxon>Dictyoptera</taxon>
        <taxon>Blattodea</taxon>
        <taxon>Blattoidea</taxon>
        <taxon>Termitoidae</taxon>
        <taxon>Rhinotermitidae</taxon>
        <taxon>Coptotermes</taxon>
    </lineage>
</organism>
<keyword evidence="3" id="KW-1185">Reference proteome</keyword>
<protein>
    <submittedName>
        <fullName evidence="2">Uncharacterized protein</fullName>
    </submittedName>
</protein>
<evidence type="ECO:0000256" key="1">
    <source>
        <dbReference type="SAM" id="MobiDB-lite"/>
    </source>
</evidence>
<gene>
    <name evidence="2" type="ORF">Cfor_01947</name>
</gene>
<feature type="non-terminal residue" evidence="2">
    <location>
        <position position="83"/>
    </location>
</feature>
<dbReference type="InParanoid" id="A0A6L2PR93"/>
<dbReference type="Proteomes" id="UP000502823">
    <property type="component" value="Unassembled WGS sequence"/>
</dbReference>
<comment type="caution">
    <text evidence="2">The sequence shown here is derived from an EMBL/GenBank/DDBJ whole genome shotgun (WGS) entry which is preliminary data.</text>
</comment>
<feature type="region of interest" description="Disordered" evidence="1">
    <location>
        <begin position="1"/>
        <end position="63"/>
    </location>
</feature>
<feature type="compositionally biased region" description="Basic and acidic residues" evidence="1">
    <location>
        <begin position="1"/>
        <end position="10"/>
    </location>
</feature>
<evidence type="ECO:0000313" key="2">
    <source>
        <dbReference type="EMBL" id="GFG35093.1"/>
    </source>
</evidence>
<sequence>EHVAQRRGDPDVPWTRWPRPHRRSAHSWRDIEETELQGSAAGSSLGGRVREQAAGSDGSRVAKTRSWCCARGGGCWRPIQRTL</sequence>
<evidence type="ECO:0000313" key="3">
    <source>
        <dbReference type="Proteomes" id="UP000502823"/>
    </source>
</evidence>
<dbReference type="AlphaFoldDB" id="A0A6L2PR93"/>
<feature type="compositionally biased region" description="Low complexity" evidence="1">
    <location>
        <begin position="38"/>
        <end position="47"/>
    </location>
</feature>
<accession>A0A6L2PR93</accession>
<feature type="non-terminal residue" evidence="2">
    <location>
        <position position="1"/>
    </location>
</feature>
<name>A0A6L2PR93_COPFO</name>
<proteinExistence type="predicted"/>
<reference evidence="3" key="1">
    <citation type="submission" date="2020-01" db="EMBL/GenBank/DDBJ databases">
        <title>Draft genome sequence of the Termite Coptotermes fromosanus.</title>
        <authorList>
            <person name="Itakura S."/>
            <person name="Yosikawa Y."/>
            <person name="Umezawa K."/>
        </authorList>
    </citation>
    <scope>NUCLEOTIDE SEQUENCE [LARGE SCALE GENOMIC DNA]</scope>
</reference>